<evidence type="ECO:0000313" key="1">
    <source>
        <dbReference type="EMBL" id="AXF86674.1"/>
    </source>
</evidence>
<reference evidence="2" key="1">
    <citation type="submission" date="2018-07" db="EMBL/GenBank/DDBJ databases">
        <authorList>
            <person name="Kim H."/>
        </authorList>
    </citation>
    <scope>NUCLEOTIDE SEQUENCE [LARGE SCALE GENOMIC DNA]</scope>
    <source>
        <strain evidence="2">F02</strain>
    </source>
</reference>
<dbReference type="EMBL" id="CP031124">
    <property type="protein sequence ID" value="AXF86674.1"/>
    <property type="molecule type" value="Genomic_DNA"/>
</dbReference>
<organism evidence="1 2">
    <name type="scientific">Ephemeroptericola cinctiostellae</name>
    <dbReference type="NCBI Taxonomy" id="2268024"/>
    <lineage>
        <taxon>Bacteria</taxon>
        <taxon>Pseudomonadati</taxon>
        <taxon>Pseudomonadota</taxon>
        <taxon>Betaproteobacteria</taxon>
        <taxon>Burkholderiales</taxon>
        <taxon>Burkholderiaceae</taxon>
        <taxon>Ephemeroptericola</taxon>
    </lineage>
</organism>
<dbReference type="RefSeq" id="WP_114563725.1">
    <property type="nucleotide sequence ID" value="NZ_CP031124.1"/>
</dbReference>
<accession>A0A345DE86</accession>
<dbReference type="KEGG" id="hyf:DTO96_102429"/>
<dbReference type="AlphaFoldDB" id="A0A345DE86"/>
<sequence>MATREECEAAGVEYIERPVSAEDLAELREDKERLDWFINQPDFVRVSTNLDVDDDFCEIDGSEHTEIRCAQYIGDSCEISRGASPREAIRAAMKGGA</sequence>
<name>A0A345DE86_9BURK</name>
<proteinExistence type="predicted"/>
<dbReference type="Proteomes" id="UP000252182">
    <property type="component" value="Chromosome"/>
</dbReference>
<protein>
    <submittedName>
        <fullName evidence="1">Uncharacterized protein</fullName>
    </submittedName>
</protein>
<evidence type="ECO:0000313" key="2">
    <source>
        <dbReference type="Proteomes" id="UP000252182"/>
    </source>
</evidence>
<gene>
    <name evidence="1" type="ORF">DTO96_102429</name>
</gene>
<keyword evidence="2" id="KW-1185">Reference proteome</keyword>